<reference evidence="3 4" key="1">
    <citation type="submission" date="2017-04" db="EMBL/GenBank/DDBJ databases">
        <title>Comparative genome analysis of Subtercola boreus.</title>
        <authorList>
            <person name="Cho Y.-J."/>
            <person name="Cho A."/>
            <person name="Kim O.-S."/>
            <person name="Lee J.-I."/>
        </authorList>
    </citation>
    <scope>NUCLEOTIDE SEQUENCE [LARGE SCALE GENOMIC DNA]</scope>
    <source>
        <strain evidence="3 4">P27479</strain>
    </source>
</reference>
<dbReference type="RefSeq" id="WP_116410950.1">
    <property type="nucleotide sequence ID" value="NZ_NBXB01000019.1"/>
</dbReference>
<evidence type="ECO:0000313" key="4">
    <source>
        <dbReference type="Proteomes" id="UP000256541"/>
    </source>
</evidence>
<proteinExistence type="predicted"/>
<evidence type="ECO:0000256" key="1">
    <source>
        <dbReference type="SAM" id="MobiDB-lite"/>
    </source>
</evidence>
<feature type="compositionally biased region" description="Low complexity" evidence="1">
    <location>
        <begin position="31"/>
        <end position="54"/>
    </location>
</feature>
<dbReference type="EMBL" id="NBXB01000019">
    <property type="protein sequence ID" value="RFA15578.1"/>
    <property type="molecule type" value="Genomic_DNA"/>
</dbReference>
<evidence type="ECO:0000259" key="2">
    <source>
        <dbReference type="Pfam" id="PF11784"/>
    </source>
</evidence>
<dbReference type="InterPro" id="IPR021754">
    <property type="entry name" value="DUF3320"/>
</dbReference>
<protein>
    <recommendedName>
        <fullName evidence="2">DUF3320 domain-containing protein</fullName>
    </recommendedName>
</protein>
<name>A0A3E0W1X5_9MICO</name>
<gene>
    <name evidence="3" type="ORF">B7R22_06390</name>
</gene>
<dbReference type="OrthoDB" id="9757917at2"/>
<comment type="caution">
    <text evidence="3">The sequence shown here is derived from an EMBL/GenBank/DDBJ whole genome shotgun (WGS) entry which is preliminary data.</text>
</comment>
<dbReference type="Proteomes" id="UP000256541">
    <property type="component" value="Unassembled WGS sequence"/>
</dbReference>
<sequence>MGWPAVERVWLPTWLRDRDAEVERLVRAAREAAGQGAAGQDAAVQGAATQDAAGPSDSQGAPEAAPVEARAATTAGYGGRVCDGGRAADVWADVPERRAYTPSRRGQPVDLDRLHDPATRAQLTFAAAEIIQIEGPVSPERLVQHWGASFGLQQVVARRSGDLLALELPGIVRGEEGFRCLEGESPGIHSHWQRSGRVAGRAVEVILLVELSNAMQAIARRRFGVSHADLARETGQAFGLARLTAGIRVRLERVLAVAVARGLLTERAERLYAA</sequence>
<accession>A0A3E0W1X5</accession>
<dbReference type="AlphaFoldDB" id="A0A3E0W1X5"/>
<feature type="region of interest" description="Disordered" evidence="1">
    <location>
        <begin position="31"/>
        <end position="78"/>
    </location>
</feature>
<organism evidence="3 4">
    <name type="scientific">Subtercola boreus</name>
    <dbReference type="NCBI Taxonomy" id="120213"/>
    <lineage>
        <taxon>Bacteria</taxon>
        <taxon>Bacillati</taxon>
        <taxon>Actinomycetota</taxon>
        <taxon>Actinomycetes</taxon>
        <taxon>Micrococcales</taxon>
        <taxon>Microbacteriaceae</taxon>
        <taxon>Subtercola</taxon>
    </lineage>
</organism>
<feature type="domain" description="DUF3320" evidence="2">
    <location>
        <begin position="112"/>
        <end position="158"/>
    </location>
</feature>
<feature type="compositionally biased region" description="Low complexity" evidence="1">
    <location>
        <begin position="61"/>
        <end position="75"/>
    </location>
</feature>
<evidence type="ECO:0000313" key="3">
    <source>
        <dbReference type="EMBL" id="RFA15578.1"/>
    </source>
</evidence>
<dbReference type="Pfam" id="PF11784">
    <property type="entry name" value="DUF3320"/>
    <property type="match status" value="1"/>
</dbReference>